<evidence type="ECO:0000313" key="2">
    <source>
        <dbReference type="Proteomes" id="UP001054837"/>
    </source>
</evidence>
<accession>A0AAV4RRK3</accession>
<keyword evidence="2" id="KW-1185">Reference proteome</keyword>
<name>A0AAV4RRK3_9ARAC</name>
<gene>
    <name evidence="1" type="ORF">CDAR_567761</name>
</gene>
<dbReference type="Proteomes" id="UP001054837">
    <property type="component" value="Unassembled WGS sequence"/>
</dbReference>
<comment type="caution">
    <text evidence="1">The sequence shown here is derived from an EMBL/GenBank/DDBJ whole genome shotgun (WGS) entry which is preliminary data.</text>
</comment>
<proteinExistence type="predicted"/>
<dbReference type="AlphaFoldDB" id="A0AAV4RRK3"/>
<sequence length="122" mass="14223">MLGFNYHRITFKRAERVQQNIKKSVPLYSHPCFRSCVLTTKPVISINKKKPWSLTNQKKRSGIKSSITIASCWEANEFFIKKERHKRAFFFTCHPHKARATFHFTCRKRFPCSSSIGRGGGE</sequence>
<protein>
    <submittedName>
        <fullName evidence="1">Uncharacterized protein</fullName>
    </submittedName>
</protein>
<organism evidence="1 2">
    <name type="scientific">Caerostris darwini</name>
    <dbReference type="NCBI Taxonomy" id="1538125"/>
    <lineage>
        <taxon>Eukaryota</taxon>
        <taxon>Metazoa</taxon>
        <taxon>Ecdysozoa</taxon>
        <taxon>Arthropoda</taxon>
        <taxon>Chelicerata</taxon>
        <taxon>Arachnida</taxon>
        <taxon>Araneae</taxon>
        <taxon>Araneomorphae</taxon>
        <taxon>Entelegynae</taxon>
        <taxon>Araneoidea</taxon>
        <taxon>Araneidae</taxon>
        <taxon>Caerostris</taxon>
    </lineage>
</organism>
<reference evidence="1 2" key="1">
    <citation type="submission" date="2021-06" db="EMBL/GenBank/DDBJ databases">
        <title>Caerostris darwini draft genome.</title>
        <authorList>
            <person name="Kono N."/>
            <person name="Arakawa K."/>
        </authorList>
    </citation>
    <scope>NUCLEOTIDE SEQUENCE [LARGE SCALE GENOMIC DNA]</scope>
</reference>
<evidence type="ECO:0000313" key="1">
    <source>
        <dbReference type="EMBL" id="GIY23551.1"/>
    </source>
</evidence>
<dbReference type="EMBL" id="BPLQ01006560">
    <property type="protein sequence ID" value="GIY23551.1"/>
    <property type="molecule type" value="Genomic_DNA"/>
</dbReference>